<keyword evidence="3 9" id="KW-0028">Amino-acid biosynthesis</keyword>
<feature type="binding site" evidence="9">
    <location>
        <position position="90"/>
    </location>
    <ligand>
        <name>substrate</name>
    </ligand>
</feature>
<organism evidence="11 12">
    <name type="scientific">Stutzerimonas stutzeri</name>
    <name type="common">Pseudomonas stutzeri</name>
    <dbReference type="NCBI Taxonomy" id="316"/>
    <lineage>
        <taxon>Bacteria</taxon>
        <taxon>Pseudomonadati</taxon>
        <taxon>Pseudomonadota</taxon>
        <taxon>Gammaproteobacteria</taxon>
        <taxon>Pseudomonadales</taxon>
        <taxon>Pseudomonadaceae</taxon>
        <taxon>Stutzerimonas</taxon>
    </lineage>
</organism>
<feature type="binding site" evidence="9">
    <location>
        <position position="195"/>
    </location>
    <ligand>
        <name>substrate</name>
    </ligand>
</feature>
<evidence type="ECO:0000256" key="4">
    <source>
        <dbReference type="ARBA" id="ARBA00022679"/>
    </source>
</evidence>
<dbReference type="InterPro" id="IPR037528">
    <property type="entry name" value="ArgB"/>
</dbReference>
<dbReference type="FunFam" id="3.40.1160.10:FF:000004">
    <property type="entry name" value="Acetylglutamate kinase"/>
    <property type="match status" value="1"/>
</dbReference>
<gene>
    <name evidence="9" type="primary">argB</name>
    <name evidence="11" type="ORF">PS273GM_09705</name>
</gene>
<dbReference type="AlphaFoldDB" id="A0A172WPK5"/>
<comment type="similarity">
    <text evidence="9">Belongs to the acetylglutamate kinase family. ArgB subfamily.</text>
</comment>
<dbReference type="UniPathway" id="UPA00068">
    <property type="reaction ID" value="UER00107"/>
</dbReference>
<dbReference type="CDD" id="cd04250">
    <property type="entry name" value="AAK_NAGK-C"/>
    <property type="match status" value="1"/>
</dbReference>
<keyword evidence="2 9" id="KW-0055">Arginine biosynthesis</keyword>
<evidence type="ECO:0000259" key="10">
    <source>
        <dbReference type="Pfam" id="PF00696"/>
    </source>
</evidence>
<dbReference type="SUPFAM" id="SSF53633">
    <property type="entry name" value="Carbamate kinase-like"/>
    <property type="match status" value="1"/>
</dbReference>
<evidence type="ECO:0000313" key="11">
    <source>
        <dbReference type="EMBL" id="ANF25402.1"/>
    </source>
</evidence>
<keyword evidence="7 9" id="KW-0067">ATP-binding</keyword>
<evidence type="ECO:0000256" key="6">
    <source>
        <dbReference type="ARBA" id="ARBA00022777"/>
    </source>
</evidence>
<dbReference type="NCBIfam" id="TIGR00761">
    <property type="entry name" value="argB"/>
    <property type="match status" value="1"/>
</dbReference>
<name>A0A172WPK5_STUST</name>
<evidence type="ECO:0000256" key="2">
    <source>
        <dbReference type="ARBA" id="ARBA00022571"/>
    </source>
</evidence>
<keyword evidence="4 9" id="KW-0808">Transferase</keyword>
<accession>A0A172WPK5</accession>
<dbReference type="GO" id="GO:0003991">
    <property type="term" value="F:acetylglutamate kinase activity"/>
    <property type="evidence" value="ECO:0007669"/>
    <property type="project" value="UniProtKB-UniRule"/>
</dbReference>
<feature type="site" description="Transition state stabilizer" evidence="9">
    <location>
        <position position="255"/>
    </location>
</feature>
<feature type="binding site" evidence="9">
    <location>
        <begin position="68"/>
        <end position="69"/>
    </location>
    <ligand>
        <name>substrate</name>
    </ligand>
</feature>
<dbReference type="PIRSF" id="PIRSF000728">
    <property type="entry name" value="NAGK"/>
    <property type="match status" value="1"/>
</dbReference>
<dbReference type="PRINTS" id="PR00474">
    <property type="entry name" value="GLU5KINASE"/>
</dbReference>
<comment type="pathway">
    <text evidence="1 9">Amino-acid biosynthesis; L-arginine biosynthesis; N(2)-acetyl-L-ornithine from L-glutamate: step 2/4.</text>
</comment>
<comment type="subcellular location">
    <subcellularLocation>
        <location evidence="9">Cytoplasm</location>
    </subcellularLocation>
</comment>
<feature type="site" description="Transition state stabilizer" evidence="9">
    <location>
        <position position="33"/>
    </location>
</feature>
<comment type="catalytic activity">
    <reaction evidence="8 9">
        <text>N-acetyl-L-glutamate + ATP = N-acetyl-L-glutamyl 5-phosphate + ADP</text>
        <dbReference type="Rhea" id="RHEA:14629"/>
        <dbReference type="ChEBI" id="CHEBI:30616"/>
        <dbReference type="ChEBI" id="CHEBI:44337"/>
        <dbReference type="ChEBI" id="CHEBI:57936"/>
        <dbReference type="ChEBI" id="CHEBI:456216"/>
        <dbReference type="EC" id="2.7.2.8"/>
    </reaction>
</comment>
<reference evidence="11 12" key="1">
    <citation type="submission" date="2016-05" db="EMBL/GenBank/DDBJ databases">
        <title>Genome sequence of Pseudomonas stutzeri 273 and identification of the exopolysaccharide biosynthesis locus.</title>
        <authorList>
            <person name="Wu S."/>
            <person name="Sun C."/>
        </authorList>
    </citation>
    <scope>NUCLEOTIDE SEQUENCE [LARGE SCALE GENOMIC DNA]</scope>
    <source>
        <strain evidence="11 12">273</strain>
    </source>
</reference>
<evidence type="ECO:0000256" key="9">
    <source>
        <dbReference type="HAMAP-Rule" id="MF_00082"/>
    </source>
</evidence>
<evidence type="ECO:0000256" key="7">
    <source>
        <dbReference type="ARBA" id="ARBA00022840"/>
    </source>
</evidence>
<dbReference type="GO" id="GO:0042450">
    <property type="term" value="P:L-arginine biosynthetic process via ornithine"/>
    <property type="evidence" value="ECO:0007669"/>
    <property type="project" value="UniProtKB-UniRule"/>
</dbReference>
<dbReference type="GO" id="GO:0005737">
    <property type="term" value="C:cytoplasm"/>
    <property type="evidence" value="ECO:0007669"/>
    <property type="project" value="UniProtKB-SubCell"/>
</dbReference>
<dbReference type="InterPro" id="IPR001057">
    <property type="entry name" value="Glu/AcGlu_kinase"/>
</dbReference>
<dbReference type="EC" id="2.7.2.8" evidence="9"/>
<keyword evidence="9" id="KW-0963">Cytoplasm</keyword>
<feature type="domain" description="Aspartate/glutamate/uridylate kinase" evidence="10">
    <location>
        <begin position="28"/>
        <end position="274"/>
    </location>
</feature>
<dbReference type="Pfam" id="PF00696">
    <property type="entry name" value="AA_kinase"/>
    <property type="match status" value="1"/>
</dbReference>
<dbReference type="GO" id="GO:0005524">
    <property type="term" value="F:ATP binding"/>
    <property type="evidence" value="ECO:0007669"/>
    <property type="project" value="UniProtKB-UniRule"/>
</dbReference>
<evidence type="ECO:0000313" key="12">
    <source>
        <dbReference type="Proteomes" id="UP000077787"/>
    </source>
</evidence>
<dbReference type="Proteomes" id="UP000077787">
    <property type="component" value="Chromosome"/>
</dbReference>
<dbReference type="InterPro" id="IPR041727">
    <property type="entry name" value="NAGK-C"/>
</dbReference>
<evidence type="ECO:0000256" key="1">
    <source>
        <dbReference type="ARBA" id="ARBA00004828"/>
    </source>
</evidence>
<keyword evidence="6 9" id="KW-0418">Kinase</keyword>
<dbReference type="InterPro" id="IPR001048">
    <property type="entry name" value="Asp/Glu/Uridylate_kinase"/>
</dbReference>
<proteinExistence type="inferred from homology"/>
<sequence length="304" mass="32258">MTLSREAATQFAQVLSEALPYIRRFVGKTLVIKYGGNAMESEELKTGFARDIVLMKAVGINPVVVHGGGPQIGDLLKRLNIESHFIDGMRVTDSQTMDVVEMVLGGQVNKSIVSLINQHGGAAIGLTGKDANLIRAKKLKATRQTPEMTSPEIIDIGQVGEVTGVNTELLEMLVRGNFIPVIAPIGVGPDGESYNINADLVAGKVAEALKSEKLMLLTNIAGLMDKQGQVLTGLTTSQVDELIADGTIYGGMLPKIRCALEAVQGGVHSAHIIDGRVPNAVLLEIFTDIGVGTLITNRKTSASH</sequence>
<dbReference type="InterPro" id="IPR036393">
    <property type="entry name" value="AceGlu_kinase-like_sf"/>
</dbReference>
<evidence type="ECO:0000256" key="8">
    <source>
        <dbReference type="ARBA" id="ARBA00048141"/>
    </source>
</evidence>
<protein>
    <recommendedName>
        <fullName evidence="9">Acetylglutamate kinase</fullName>
        <ecNumber evidence="9">2.7.2.8</ecNumber>
    </recommendedName>
    <alternativeName>
        <fullName evidence="9">N-acetyl-L-glutamate 5-phosphotransferase</fullName>
    </alternativeName>
    <alternativeName>
        <fullName evidence="9">NAG kinase</fullName>
        <shortName evidence="9">NAGK</shortName>
    </alternativeName>
</protein>
<dbReference type="OrthoDB" id="9803155at2"/>
<dbReference type="eggNOG" id="COG0548">
    <property type="taxonomic scope" value="Bacteria"/>
</dbReference>
<dbReference type="RefSeq" id="WP_045431120.1">
    <property type="nucleotide sequence ID" value="NZ_CP015641.1"/>
</dbReference>
<dbReference type="PANTHER" id="PTHR23342:SF0">
    <property type="entry name" value="N-ACETYLGLUTAMATE SYNTHASE, MITOCHONDRIAL"/>
    <property type="match status" value="1"/>
</dbReference>
<dbReference type="HAMAP" id="MF_00082">
    <property type="entry name" value="ArgB"/>
    <property type="match status" value="1"/>
</dbReference>
<keyword evidence="5 9" id="KW-0547">Nucleotide-binding</keyword>
<evidence type="ECO:0000256" key="3">
    <source>
        <dbReference type="ARBA" id="ARBA00022605"/>
    </source>
</evidence>
<evidence type="ECO:0000256" key="5">
    <source>
        <dbReference type="ARBA" id="ARBA00022741"/>
    </source>
</evidence>
<comment type="function">
    <text evidence="9">Catalyzes the ATP-dependent phosphorylation of N-acetyl-L-glutamate.</text>
</comment>
<dbReference type="Gene3D" id="3.40.1160.10">
    <property type="entry name" value="Acetylglutamate kinase-like"/>
    <property type="match status" value="1"/>
</dbReference>
<dbReference type="InterPro" id="IPR004662">
    <property type="entry name" value="AcgluKinase_fam"/>
</dbReference>
<dbReference type="EMBL" id="CP015641">
    <property type="protein sequence ID" value="ANF25402.1"/>
    <property type="molecule type" value="Genomic_DNA"/>
</dbReference>
<dbReference type="PANTHER" id="PTHR23342">
    <property type="entry name" value="N-ACETYLGLUTAMATE SYNTHASE"/>
    <property type="match status" value="1"/>
</dbReference>